<feature type="region of interest" description="Disordered" evidence="1">
    <location>
        <begin position="1"/>
        <end position="32"/>
    </location>
</feature>
<feature type="compositionally biased region" description="Basic and acidic residues" evidence="1">
    <location>
        <begin position="1"/>
        <end position="15"/>
    </location>
</feature>
<reference evidence="2" key="1">
    <citation type="submission" date="2013-07" db="EMBL/GenBank/DDBJ databases">
        <title>The genome of an arbuscular mycorrhizal fungus provides insights into the evolution of the oldest plant symbiosis.</title>
        <authorList>
            <consortium name="DOE Joint Genome Institute"/>
            <person name="Tisserant E."/>
            <person name="Malbreil M."/>
            <person name="Kuo A."/>
            <person name="Kohler A."/>
            <person name="Symeonidi A."/>
            <person name="Balestrini R."/>
            <person name="Charron P."/>
            <person name="Duensing N."/>
            <person name="Frei-dit-Frey N."/>
            <person name="Gianinazzi-Pearson V."/>
            <person name="Gilbert B."/>
            <person name="Handa Y."/>
            <person name="Hijri M."/>
            <person name="Kaul R."/>
            <person name="Kawaguchi M."/>
            <person name="Krajinski F."/>
            <person name="Lammers P."/>
            <person name="Lapierre D."/>
            <person name="Masclaux F.G."/>
            <person name="Murat C."/>
            <person name="Morin E."/>
            <person name="Ndikumana S."/>
            <person name="Pagni M."/>
            <person name="Petitpierre D."/>
            <person name="Requena N."/>
            <person name="Rosikiewicz P."/>
            <person name="Riley R."/>
            <person name="Saito K."/>
            <person name="San Clemente H."/>
            <person name="Shapiro H."/>
            <person name="van Tuinen D."/>
            <person name="Becard G."/>
            <person name="Bonfante P."/>
            <person name="Paszkowski U."/>
            <person name="Shachar-Hill Y."/>
            <person name="Young J.P."/>
            <person name="Sanders I.R."/>
            <person name="Henrissat B."/>
            <person name="Rensing S.A."/>
            <person name="Grigoriev I.V."/>
            <person name="Corradi N."/>
            <person name="Roux C."/>
            <person name="Martin F."/>
        </authorList>
    </citation>
    <scope>NUCLEOTIDE SEQUENCE</scope>
    <source>
        <strain evidence="2">DAOM 197198</strain>
    </source>
</reference>
<sequence length="87" mass="9834">MLLPKTENDIPESYKDNPPSHYYKNSTSGSKNKNTVKIAQGIVKSQEKYRDDVLTVYDIFINSAFQVISSHDEVFALYAFTDTIGVP</sequence>
<dbReference type="HOGENOM" id="CLU_2484485_0_0_1"/>
<proteinExistence type="predicted"/>
<evidence type="ECO:0000256" key="1">
    <source>
        <dbReference type="SAM" id="MobiDB-lite"/>
    </source>
</evidence>
<protein>
    <submittedName>
        <fullName evidence="2">Uncharacterized protein</fullName>
    </submittedName>
</protein>
<accession>U9TH18</accession>
<gene>
    <name evidence="2" type="ORF">GLOINDRAFT_35353</name>
</gene>
<organism evidence="2">
    <name type="scientific">Rhizophagus irregularis (strain DAOM 181602 / DAOM 197198 / MUCL 43194)</name>
    <name type="common">Arbuscular mycorrhizal fungus</name>
    <name type="synonym">Glomus intraradices</name>
    <dbReference type="NCBI Taxonomy" id="747089"/>
    <lineage>
        <taxon>Eukaryota</taxon>
        <taxon>Fungi</taxon>
        <taxon>Fungi incertae sedis</taxon>
        <taxon>Mucoromycota</taxon>
        <taxon>Glomeromycotina</taxon>
        <taxon>Glomeromycetes</taxon>
        <taxon>Glomerales</taxon>
        <taxon>Glomeraceae</taxon>
        <taxon>Rhizophagus</taxon>
    </lineage>
</organism>
<name>U9TH18_RHIID</name>
<feature type="compositionally biased region" description="Polar residues" evidence="1">
    <location>
        <begin position="23"/>
        <end position="32"/>
    </location>
</feature>
<evidence type="ECO:0000313" key="2">
    <source>
        <dbReference type="EMBL" id="ESA05588.1"/>
    </source>
</evidence>
<dbReference type="AlphaFoldDB" id="U9TH18"/>
<dbReference type="EMBL" id="KI292839">
    <property type="protein sequence ID" value="ESA05588.1"/>
    <property type="molecule type" value="Genomic_DNA"/>
</dbReference>